<protein>
    <recommendedName>
        <fullName evidence="3">Carboxypeptidase regulatory-like domain-containing protein</fullName>
    </recommendedName>
</protein>
<name>A0A0F9PH63_9ZZZZ</name>
<keyword evidence="1" id="KW-0472">Membrane</keyword>
<reference evidence="2" key="1">
    <citation type="journal article" date="2015" name="Nature">
        <title>Complex archaea that bridge the gap between prokaryotes and eukaryotes.</title>
        <authorList>
            <person name="Spang A."/>
            <person name="Saw J.H."/>
            <person name="Jorgensen S.L."/>
            <person name="Zaremba-Niedzwiedzka K."/>
            <person name="Martijn J."/>
            <person name="Lind A.E."/>
            <person name="van Eijk R."/>
            <person name="Schleper C."/>
            <person name="Guy L."/>
            <person name="Ettema T.J."/>
        </authorList>
    </citation>
    <scope>NUCLEOTIDE SEQUENCE</scope>
</reference>
<feature type="transmembrane region" description="Helical" evidence="1">
    <location>
        <begin position="12"/>
        <end position="31"/>
    </location>
</feature>
<organism evidence="2">
    <name type="scientific">marine sediment metagenome</name>
    <dbReference type="NCBI Taxonomy" id="412755"/>
    <lineage>
        <taxon>unclassified sequences</taxon>
        <taxon>metagenomes</taxon>
        <taxon>ecological metagenomes</taxon>
    </lineage>
</organism>
<dbReference type="SUPFAM" id="SSF49464">
    <property type="entry name" value="Carboxypeptidase regulatory domain-like"/>
    <property type="match status" value="1"/>
</dbReference>
<keyword evidence="1" id="KW-0812">Transmembrane</keyword>
<sequence length="567" mass="65238">MFNIKRNDNKRSINLFLFILIIFNIMVPSLIGSINFGSNSNTFTSYDFNTHPNPSDFSTYNITQILSEEKYALGNIIVNDINFGADLENGIYVYNTTYSDLWEDYASGALNIIDSDLSFIETIEPAVQDNLNEKVKDRSLITVKINESVGVRFNNPQEGYLIYHTRLFPSRLSEFFVDDGTGVDELDSETDYTIDDDGFIVFNYSSHFQPGPIPNFFMYLIWEYDIEVDTWRLSQETKPTLNMKENEVNLTIDYNYYFVLNGKKLDDNINTPSVFANDTYFSLTVDLPDKNSLSNHVLELNNESVVITDHLTANKSINIFLADSFSGNQSMFSLNFTTVFTIKFINPVGETWAIDRLFAKRNYRERVYFPSIVSGPKHIILKFLSIYEPTIYYEQVISATSLFERDVAFFETNTSVTGRQGINITIPYLIKGETCPFMIKYETSQILRIVITDNIKMPITGASIEVYYYGQKFGTYVSTNQSQPIGLTKSNENGEILLRYVPHGNYSIKVFFRGYLIKESDASTYKDVNYIYTNIPHFPLLVLIFGIINVCILIIGVFFYLKYKNKR</sequence>
<keyword evidence="1" id="KW-1133">Transmembrane helix</keyword>
<feature type="transmembrane region" description="Helical" evidence="1">
    <location>
        <begin position="538"/>
        <end position="561"/>
    </location>
</feature>
<dbReference type="AlphaFoldDB" id="A0A0F9PH63"/>
<proteinExistence type="predicted"/>
<evidence type="ECO:0000256" key="1">
    <source>
        <dbReference type="SAM" id="Phobius"/>
    </source>
</evidence>
<dbReference type="EMBL" id="LAZR01005385">
    <property type="protein sequence ID" value="KKN00361.1"/>
    <property type="molecule type" value="Genomic_DNA"/>
</dbReference>
<accession>A0A0F9PH63</accession>
<comment type="caution">
    <text evidence="2">The sequence shown here is derived from an EMBL/GenBank/DDBJ whole genome shotgun (WGS) entry which is preliminary data.</text>
</comment>
<dbReference type="InterPro" id="IPR008969">
    <property type="entry name" value="CarboxyPept-like_regulatory"/>
</dbReference>
<evidence type="ECO:0000313" key="2">
    <source>
        <dbReference type="EMBL" id="KKN00361.1"/>
    </source>
</evidence>
<evidence type="ECO:0008006" key="3">
    <source>
        <dbReference type="Google" id="ProtNLM"/>
    </source>
</evidence>
<gene>
    <name evidence="2" type="ORF">LCGC14_1138520</name>
</gene>